<keyword evidence="2" id="KW-1185">Reference proteome</keyword>
<comment type="caution">
    <text evidence="1">The sequence shown here is derived from an EMBL/GenBank/DDBJ whole genome shotgun (WGS) entry which is preliminary data.</text>
</comment>
<protein>
    <submittedName>
        <fullName evidence="1">Uncharacterized protein</fullName>
    </submittedName>
</protein>
<name>A0ACB8T4J0_9AGAM</name>
<reference evidence="1" key="1">
    <citation type="submission" date="2021-03" db="EMBL/GenBank/DDBJ databases">
        <authorList>
            <consortium name="DOE Joint Genome Institute"/>
            <person name="Ahrendt S."/>
            <person name="Looney B.P."/>
            <person name="Miyauchi S."/>
            <person name="Morin E."/>
            <person name="Drula E."/>
            <person name="Courty P.E."/>
            <person name="Chicoki N."/>
            <person name="Fauchery L."/>
            <person name="Kohler A."/>
            <person name="Kuo A."/>
            <person name="Labutti K."/>
            <person name="Pangilinan J."/>
            <person name="Lipzen A."/>
            <person name="Riley R."/>
            <person name="Andreopoulos W."/>
            <person name="He G."/>
            <person name="Johnson J."/>
            <person name="Barry K.W."/>
            <person name="Grigoriev I.V."/>
            <person name="Nagy L."/>
            <person name="Hibbett D."/>
            <person name="Henrissat B."/>
            <person name="Matheny P.B."/>
            <person name="Labbe J."/>
            <person name="Martin F."/>
        </authorList>
    </citation>
    <scope>NUCLEOTIDE SEQUENCE</scope>
    <source>
        <strain evidence="1">HHB10654</strain>
    </source>
</reference>
<organism evidence="1 2">
    <name type="scientific">Artomyces pyxidatus</name>
    <dbReference type="NCBI Taxonomy" id="48021"/>
    <lineage>
        <taxon>Eukaryota</taxon>
        <taxon>Fungi</taxon>
        <taxon>Dikarya</taxon>
        <taxon>Basidiomycota</taxon>
        <taxon>Agaricomycotina</taxon>
        <taxon>Agaricomycetes</taxon>
        <taxon>Russulales</taxon>
        <taxon>Auriscalpiaceae</taxon>
        <taxon>Artomyces</taxon>
    </lineage>
</organism>
<dbReference type="EMBL" id="MU277205">
    <property type="protein sequence ID" value="KAI0062901.1"/>
    <property type="molecule type" value="Genomic_DNA"/>
</dbReference>
<evidence type="ECO:0000313" key="2">
    <source>
        <dbReference type="Proteomes" id="UP000814140"/>
    </source>
</evidence>
<gene>
    <name evidence="1" type="ORF">BV25DRAFT_1824943</name>
</gene>
<evidence type="ECO:0000313" key="1">
    <source>
        <dbReference type="EMBL" id="KAI0062901.1"/>
    </source>
</evidence>
<sequence length="209" mass="23592">MHSHSHSLVSLASSSDSSSLLSTPPLTPQKPHKAPQQIRLHPIGVDPSVIVGKVLTRVRRSPTHPAITLYFADNTTYQVRVDGYHPSPDKRGTPKELEMNSLGQPIFRPPGGQIDVHLTVAKCRLVQIKDTAHEWSADMVESRWTVEHLALAMNFEEEPGWRCVWATMAEYDGEYGPCTFRNFEDVYLDEMHPSSRKRKSRKDQARGNP</sequence>
<accession>A0ACB8T4J0</accession>
<proteinExistence type="predicted"/>
<dbReference type="Proteomes" id="UP000814140">
    <property type="component" value="Unassembled WGS sequence"/>
</dbReference>
<reference evidence="1" key="2">
    <citation type="journal article" date="2022" name="New Phytol.">
        <title>Evolutionary transition to the ectomycorrhizal habit in the genomes of a hyperdiverse lineage of mushroom-forming fungi.</title>
        <authorList>
            <person name="Looney B."/>
            <person name="Miyauchi S."/>
            <person name="Morin E."/>
            <person name="Drula E."/>
            <person name="Courty P.E."/>
            <person name="Kohler A."/>
            <person name="Kuo A."/>
            <person name="LaButti K."/>
            <person name="Pangilinan J."/>
            <person name="Lipzen A."/>
            <person name="Riley R."/>
            <person name="Andreopoulos W."/>
            <person name="He G."/>
            <person name="Johnson J."/>
            <person name="Nolan M."/>
            <person name="Tritt A."/>
            <person name="Barry K.W."/>
            <person name="Grigoriev I.V."/>
            <person name="Nagy L.G."/>
            <person name="Hibbett D."/>
            <person name="Henrissat B."/>
            <person name="Matheny P.B."/>
            <person name="Labbe J."/>
            <person name="Martin F.M."/>
        </authorList>
    </citation>
    <scope>NUCLEOTIDE SEQUENCE</scope>
    <source>
        <strain evidence="1">HHB10654</strain>
    </source>
</reference>